<accession>A0A916VGZ6</accession>
<dbReference type="Pfam" id="PF21221">
    <property type="entry name" value="B_lactamase-like_C"/>
    <property type="match status" value="1"/>
</dbReference>
<evidence type="ECO:0000313" key="5">
    <source>
        <dbReference type="EMBL" id="GFR39066.1"/>
    </source>
</evidence>
<dbReference type="InterPro" id="IPR050662">
    <property type="entry name" value="Sec-metab_biosynth-thioest"/>
</dbReference>
<organism evidence="5 6">
    <name type="scientific">Insulibacter thermoxylanivorax</name>
    <dbReference type="NCBI Taxonomy" id="2749268"/>
    <lineage>
        <taxon>Bacteria</taxon>
        <taxon>Bacillati</taxon>
        <taxon>Bacillota</taxon>
        <taxon>Bacilli</taxon>
        <taxon>Bacillales</taxon>
        <taxon>Paenibacillaceae</taxon>
        <taxon>Insulibacter</taxon>
    </lineage>
</organism>
<dbReference type="PANTHER" id="PTHR23131">
    <property type="entry name" value="ENDORIBONUCLEASE LACTB2"/>
    <property type="match status" value="1"/>
</dbReference>
<keyword evidence="5" id="KW-0378">Hydrolase</keyword>
<sequence length="362" mass="42122">MVTCVDIRVLNLRCGEAYNGHIVKQRKEYAKVSAYHIYEHGIVRVKVPVPFPLRWVNGYILHDDEGYVIIDPGLHTESSIQAWGMVWEELQIAPQQINKIILTHHHPDHYGLAGWMQQRTGSEVYMSRTGHGLAQRMWSLHSGEWMTDALCRMFAAHGLPQDKQEKMREHLRSFYPLVSPHPEVRYLEEGEEWQAGSLHFQTISVSGHADQHLVFIDQERKLMFCGDHVLPRITPNISYLPDEDADPLHAYLTDLDKLASYDVQIVFPGHRDPFTNLQARAEELRRHHVKRLLKMIDLVQSPANVYDVCLAMFGEGLSIHQLRFAMSETLAHLVYLRRRGYVHMDETGLPYRFIKIRDYRTE</sequence>
<dbReference type="GO" id="GO:0016787">
    <property type="term" value="F:hydrolase activity"/>
    <property type="evidence" value="ECO:0007669"/>
    <property type="project" value="UniProtKB-KW"/>
</dbReference>
<evidence type="ECO:0000256" key="1">
    <source>
        <dbReference type="ARBA" id="ARBA00034221"/>
    </source>
</evidence>
<feature type="domain" description="Metallo-beta-lactamase" evidence="4">
    <location>
        <begin position="55"/>
        <end position="270"/>
    </location>
</feature>
<name>A0A916VGZ6_9BACL</name>
<comment type="catalytic activity">
    <reaction evidence="1">
        <text>3',5'-cyclic CMP + H2O = CMP + H(+)</text>
        <dbReference type="Rhea" id="RHEA:72675"/>
        <dbReference type="ChEBI" id="CHEBI:15377"/>
        <dbReference type="ChEBI" id="CHEBI:15378"/>
        <dbReference type="ChEBI" id="CHEBI:58003"/>
        <dbReference type="ChEBI" id="CHEBI:60377"/>
    </reaction>
    <physiologicalReaction direction="left-to-right" evidence="1">
        <dbReference type="Rhea" id="RHEA:72676"/>
    </physiologicalReaction>
</comment>
<dbReference type="Pfam" id="PF00753">
    <property type="entry name" value="Lactamase_B"/>
    <property type="match status" value="1"/>
</dbReference>
<keyword evidence="6" id="KW-1185">Reference proteome</keyword>
<evidence type="ECO:0000256" key="2">
    <source>
        <dbReference type="ARBA" id="ARBA00034301"/>
    </source>
</evidence>
<dbReference type="InterPro" id="IPR048933">
    <property type="entry name" value="B_lactamase-like_C"/>
</dbReference>
<dbReference type="PANTHER" id="PTHR23131:SF4">
    <property type="entry name" value="METALLO-BETA-LACTAMASE SUPERFAMILY POTEIN"/>
    <property type="match status" value="1"/>
</dbReference>
<dbReference type="InterPro" id="IPR036866">
    <property type="entry name" value="RibonucZ/Hydroxyglut_hydro"/>
</dbReference>
<evidence type="ECO:0000259" key="4">
    <source>
        <dbReference type="SMART" id="SM00849"/>
    </source>
</evidence>
<dbReference type="CDD" id="cd07725">
    <property type="entry name" value="TTHA1429-like_MBL-fold"/>
    <property type="match status" value="1"/>
</dbReference>
<reference evidence="5" key="2">
    <citation type="journal article" date="2021" name="Data Brief">
        <title>Draft genome sequence data of the facultative, thermophilic, xylanolytic bacterium Paenibacillus sp. strain DA-C8.</title>
        <authorList>
            <person name="Chhe C."/>
            <person name="Uke A."/>
            <person name="Baramee S."/>
            <person name="Ungkulpasvich U."/>
            <person name="Tachaapaikoon C."/>
            <person name="Pason P."/>
            <person name="Waeonukul R."/>
            <person name="Ratanakhanokchai K."/>
            <person name="Kosugi A."/>
        </authorList>
    </citation>
    <scope>NUCLEOTIDE SEQUENCE</scope>
    <source>
        <strain evidence="5">DA-C8</strain>
    </source>
</reference>
<dbReference type="Proteomes" id="UP000654993">
    <property type="component" value="Unassembled WGS sequence"/>
</dbReference>
<gene>
    <name evidence="5" type="ORF">PRECH8_23620</name>
</gene>
<evidence type="ECO:0000256" key="3">
    <source>
        <dbReference type="ARBA" id="ARBA00048505"/>
    </source>
</evidence>
<proteinExistence type="predicted"/>
<comment type="function">
    <text evidence="2">Counteracts the endogenous Pycsar antiviral defense system. Phosphodiesterase that enables metal-dependent hydrolysis of host cyclic nucleotide Pycsar defense signals such as cCMP and cUMP.</text>
</comment>
<reference evidence="5" key="1">
    <citation type="submission" date="2020-08" db="EMBL/GenBank/DDBJ databases">
        <authorList>
            <person name="Uke A."/>
            <person name="Chhe C."/>
            <person name="Baramee S."/>
            <person name="Kosugi A."/>
        </authorList>
    </citation>
    <scope>NUCLEOTIDE SEQUENCE</scope>
    <source>
        <strain evidence="5">DA-C8</strain>
    </source>
</reference>
<evidence type="ECO:0000313" key="6">
    <source>
        <dbReference type="Proteomes" id="UP000654993"/>
    </source>
</evidence>
<comment type="caution">
    <text evidence="5">The sequence shown here is derived from an EMBL/GenBank/DDBJ whole genome shotgun (WGS) entry which is preliminary data.</text>
</comment>
<dbReference type="SMART" id="SM00849">
    <property type="entry name" value="Lactamase_B"/>
    <property type="match status" value="1"/>
</dbReference>
<dbReference type="Gene3D" id="3.60.15.10">
    <property type="entry name" value="Ribonuclease Z/Hydroxyacylglutathione hydrolase-like"/>
    <property type="match status" value="1"/>
</dbReference>
<dbReference type="Gene3D" id="1.10.10.10">
    <property type="entry name" value="Winged helix-like DNA-binding domain superfamily/Winged helix DNA-binding domain"/>
    <property type="match status" value="1"/>
</dbReference>
<dbReference type="AlphaFoldDB" id="A0A916VGZ6"/>
<comment type="catalytic activity">
    <reaction evidence="3">
        <text>3',5'-cyclic UMP + H2O = UMP + H(+)</text>
        <dbReference type="Rhea" id="RHEA:70575"/>
        <dbReference type="ChEBI" id="CHEBI:15377"/>
        <dbReference type="ChEBI" id="CHEBI:15378"/>
        <dbReference type="ChEBI" id="CHEBI:57865"/>
        <dbReference type="ChEBI" id="CHEBI:184387"/>
    </reaction>
    <physiologicalReaction direction="left-to-right" evidence="3">
        <dbReference type="Rhea" id="RHEA:70576"/>
    </physiologicalReaction>
</comment>
<dbReference type="SUPFAM" id="SSF56281">
    <property type="entry name" value="Metallo-hydrolase/oxidoreductase"/>
    <property type="match status" value="1"/>
</dbReference>
<dbReference type="InterPro" id="IPR001279">
    <property type="entry name" value="Metallo-B-lactamas"/>
</dbReference>
<dbReference type="InterPro" id="IPR036388">
    <property type="entry name" value="WH-like_DNA-bd_sf"/>
</dbReference>
<protein>
    <submittedName>
        <fullName evidence="5">MBL fold hydrolase</fullName>
    </submittedName>
</protein>
<dbReference type="EMBL" id="BMAQ01000033">
    <property type="protein sequence ID" value="GFR39066.1"/>
    <property type="molecule type" value="Genomic_DNA"/>
</dbReference>